<keyword evidence="7" id="KW-0326">Glycosidase</keyword>
<feature type="domain" description="Macro" evidence="10">
    <location>
        <begin position="82"/>
        <end position="282"/>
    </location>
</feature>
<dbReference type="Gene3D" id="3.40.50.1220">
    <property type="entry name" value="TPP-binding domain"/>
    <property type="match status" value="1"/>
</dbReference>
<protein>
    <recommendedName>
        <fullName evidence="13">Protein-ADP-ribose hydrolase</fullName>
    </recommendedName>
</protein>
<dbReference type="HOGENOM" id="CLU_029822_0_0_1"/>
<dbReference type="SUPFAM" id="SSF52949">
    <property type="entry name" value="Macro domain-like"/>
    <property type="match status" value="1"/>
</dbReference>
<dbReference type="PROSITE" id="PS51154">
    <property type="entry name" value="MACRO"/>
    <property type="match status" value="1"/>
</dbReference>
<dbReference type="InterPro" id="IPR002589">
    <property type="entry name" value="Macro_dom"/>
</dbReference>
<keyword evidence="4" id="KW-0378">Hydrolase</keyword>
<dbReference type="InterPro" id="IPR043472">
    <property type="entry name" value="Macro_dom-like"/>
</dbReference>
<evidence type="ECO:0000256" key="7">
    <source>
        <dbReference type="ARBA" id="ARBA00023295"/>
    </source>
</evidence>
<dbReference type="GO" id="GO:0016740">
    <property type="term" value="F:transferase activity"/>
    <property type="evidence" value="ECO:0007669"/>
    <property type="project" value="UniProtKB-KW"/>
</dbReference>
<dbReference type="eggNOG" id="KOG2633">
    <property type="taxonomic scope" value="Eukaryota"/>
</dbReference>
<comment type="caution">
    <text evidence="8">Lacks conserved residue(s) required for the propagation of feature annotation.</text>
</comment>
<keyword evidence="2" id="KW-0808">Transferase</keyword>
<dbReference type="EMBL" id="CP000500">
    <property type="protein sequence ID" value="ABN67618.2"/>
    <property type="molecule type" value="Genomic_DNA"/>
</dbReference>
<keyword evidence="12" id="KW-1185">Reference proteome</keyword>
<dbReference type="PANTHER" id="PTHR11106">
    <property type="entry name" value="GANGLIOSIDE INDUCED DIFFERENTIATION ASSOCIATED PROTEIN 2-RELATED"/>
    <property type="match status" value="1"/>
</dbReference>
<dbReference type="InterPro" id="IPR029035">
    <property type="entry name" value="DHS-like_NAD/FAD-binding_dom"/>
</dbReference>
<evidence type="ECO:0000256" key="6">
    <source>
        <dbReference type="ARBA" id="ARBA00023027"/>
    </source>
</evidence>
<feature type="domain" description="Deacetylase sirtuin-type" evidence="9">
    <location>
        <begin position="294"/>
        <end position="583"/>
    </location>
</feature>
<name>A3LYE6_PICST</name>
<evidence type="ECO:0000259" key="10">
    <source>
        <dbReference type="PROSITE" id="PS51154"/>
    </source>
</evidence>
<evidence type="ECO:0000256" key="5">
    <source>
        <dbReference type="ARBA" id="ARBA00022833"/>
    </source>
</evidence>
<evidence type="ECO:0008006" key="13">
    <source>
        <dbReference type="Google" id="ProtNLM"/>
    </source>
</evidence>
<dbReference type="GO" id="GO:0016798">
    <property type="term" value="F:hydrolase activity, acting on glycosyl bonds"/>
    <property type="evidence" value="ECO:0007669"/>
    <property type="project" value="UniProtKB-KW"/>
</dbReference>
<dbReference type="AlphaFoldDB" id="A3LYE6"/>
<evidence type="ECO:0000256" key="2">
    <source>
        <dbReference type="ARBA" id="ARBA00022679"/>
    </source>
</evidence>
<dbReference type="InParanoid" id="A3LYE6"/>
<dbReference type="CDD" id="cd02908">
    <property type="entry name" value="Macro_OAADPr_deacetylase"/>
    <property type="match status" value="1"/>
</dbReference>
<sequence>MSSPDIVKVLSYLVQESENTSLERYTAAALESSEVYTQLQLLKYMLTVRSPDPPLPTEINQDINRILFHRSHNKLFTSRHSIKEKLRFADLSPKLSIWKGDITTISDVTAIVNAANSALLGCFQPSHRCIDNIIHAAAGPDLRRACYNLVEQRDFTQEPVGSAQITPGFNLPAKMVIHTVGPSLLPGSEPNQEEISQLAACYTSSLAKLEEQEEDGNDKSIVFCCISTGLFSFPNDIASNIAIESVRNYFSEHPHSSISEVIFNVFTETNLKLYRQNFAEYQEREILVPIEQPIFETHHPIIEVSKKLIQDTDYLIVSAGAGLSASVGLDYSSNEVFDKHYRNFKKYGPTRLYETIGHQWPSKLVEWSFWFHHYETVSRWPASESYQKLVRMLNCATNSFVITSNADGFFIKNGYDPKKVYSIQGNYYWIQCPIKCTQDSFRPMDAELQKVKPYIDLSTNLLMDSSHIPRCENCGHIMTMCLRGGWKFNDTPMETEKKKYKELLNKIVRENQKAVLLEFGVGLNTPSVLRWPNEELASENENNFTLIRVGNGPSSTVPIEYIEKENFIVIDADASEVIDLLVS</sequence>
<dbReference type="KEGG" id="pic:PICST_62714"/>
<evidence type="ECO:0000256" key="1">
    <source>
        <dbReference type="ARBA" id="ARBA00001947"/>
    </source>
</evidence>
<dbReference type="Gene3D" id="3.40.220.10">
    <property type="entry name" value="Leucine Aminopeptidase, subunit E, domain 1"/>
    <property type="match status" value="1"/>
</dbReference>
<evidence type="ECO:0000313" key="12">
    <source>
        <dbReference type="Proteomes" id="UP000002258"/>
    </source>
</evidence>
<comment type="cofactor">
    <cofactor evidence="1">
        <name>Zn(2+)</name>
        <dbReference type="ChEBI" id="CHEBI:29105"/>
    </cofactor>
</comment>
<organism evidence="11 12">
    <name type="scientific">Scheffersomyces stipitis (strain ATCC 58785 / CBS 6054 / NBRC 10063 / NRRL Y-11545)</name>
    <name type="common">Yeast</name>
    <name type="synonym">Pichia stipitis</name>
    <dbReference type="NCBI Taxonomy" id="322104"/>
    <lineage>
        <taxon>Eukaryota</taxon>
        <taxon>Fungi</taxon>
        <taxon>Dikarya</taxon>
        <taxon>Ascomycota</taxon>
        <taxon>Saccharomycotina</taxon>
        <taxon>Pichiomycetes</taxon>
        <taxon>Debaryomycetaceae</taxon>
        <taxon>Scheffersomyces</taxon>
    </lineage>
</organism>
<proteinExistence type="predicted"/>
<reference evidence="11 12" key="1">
    <citation type="journal article" date="2007" name="Nat. Biotechnol.">
        <title>Genome sequence of the lignocellulose-bioconverting and xylose-fermenting yeast Pichia stipitis.</title>
        <authorList>
            <person name="Jeffries T.W."/>
            <person name="Grigoriev I.V."/>
            <person name="Grimwood J."/>
            <person name="Laplaza J.M."/>
            <person name="Aerts A."/>
            <person name="Salamov A."/>
            <person name="Schmutz J."/>
            <person name="Lindquist E."/>
            <person name="Dehal P."/>
            <person name="Shapiro H."/>
            <person name="Jin Y.S."/>
            <person name="Passoth V."/>
            <person name="Richardson P.M."/>
        </authorList>
    </citation>
    <scope>NUCLEOTIDE SEQUENCE [LARGE SCALE GENOMIC DNA]</scope>
    <source>
        <strain evidence="12">ATCC 58785 / CBS 6054 / NBRC 10063 / NRRL Y-11545</strain>
    </source>
</reference>
<accession>A3LYE6</accession>
<evidence type="ECO:0000256" key="4">
    <source>
        <dbReference type="ARBA" id="ARBA00022801"/>
    </source>
</evidence>
<evidence type="ECO:0000259" key="9">
    <source>
        <dbReference type="PROSITE" id="PS50305"/>
    </source>
</evidence>
<dbReference type="GeneID" id="4840211"/>
<dbReference type="RefSeq" id="XP_001385647.2">
    <property type="nucleotide sequence ID" value="XM_001385610.1"/>
</dbReference>
<dbReference type="SMART" id="SM00506">
    <property type="entry name" value="A1pp"/>
    <property type="match status" value="1"/>
</dbReference>
<dbReference type="Pfam" id="PF01661">
    <property type="entry name" value="Macro"/>
    <property type="match status" value="1"/>
</dbReference>
<dbReference type="Gene3D" id="3.30.1600.10">
    <property type="entry name" value="SIR2/SIRT2 'Small Domain"/>
    <property type="match status" value="1"/>
</dbReference>
<dbReference type="Proteomes" id="UP000002258">
    <property type="component" value="Chromosome 6"/>
</dbReference>
<gene>
    <name evidence="11" type="ORF">PICST_62714</name>
</gene>
<evidence type="ECO:0000313" key="11">
    <source>
        <dbReference type="EMBL" id="ABN67618.2"/>
    </source>
</evidence>
<keyword evidence="3" id="KW-0479">Metal-binding</keyword>
<dbReference type="OMA" id="RWPNEEL"/>
<evidence type="ECO:0000256" key="3">
    <source>
        <dbReference type="ARBA" id="ARBA00022723"/>
    </source>
</evidence>
<dbReference type="PROSITE" id="PS50305">
    <property type="entry name" value="SIRTUIN"/>
    <property type="match status" value="1"/>
</dbReference>
<dbReference type="OrthoDB" id="6077599at2759"/>
<dbReference type="GO" id="GO:0046872">
    <property type="term" value="F:metal ion binding"/>
    <property type="evidence" value="ECO:0007669"/>
    <property type="project" value="UniProtKB-KW"/>
</dbReference>
<dbReference type="SUPFAM" id="SSF52467">
    <property type="entry name" value="DHS-like NAD/FAD-binding domain"/>
    <property type="match status" value="1"/>
</dbReference>
<dbReference type="STRING" id="322104.A3LYE6"/>
<dbReference type="InterPro" id="IPR026591">
    <property type="entry name" value="Sirtuin_cat_small_dom_sf"/>
</dbReference>
<dbReference type="InterPro" id="IPR026590">
    <property type="entry name" value="Ssirtuin_cat_dom"/>
</dbReference>
<dbReference type="PANTHER" id="PTHR11106:SF121">
    <property type="entry name" value="ADP-RIBOSE 1''-PHOSPHATE PHOSPHATASE"/>
    <property type="match status" value="1"/>
</dbReference>
<evidence type="ECO:0000256" key="8">
    <source>
        <dbReference type="PROSITE-ProRule" id="PRU00236"/>
    </source>
</evidence>
<keyword evidence="5" id="KW-0862">Zinc</keyword>
<keyword evidence="6" id="KW-0520">NAD</keyword>